<dbReference type="RefSeq" id="XP_030054964.1">
    <property type="nucleotide sequence ID" value="XM_030199104.1"/>
</dbReference>
<feature type="compositionally biased region" description="Basic residues" evidence="6">
    <location>
        <begin position="55"/>
        <end position="66"/>
    </location>
</feature>
<feature type="compositionally biased region" description="Polar residues" evidence="6">
    <location>
        <begin position="95"/>
        <end position="109"/>
    </location>
</feature>
<dbReference type="CTD" id="10957"/>
<dbReference type="KEGG" id="muo:115467278"/>
<dbReference type="Proteomes" id="UP000515156">
    <property type="component" value="Chromosome 3"/>
</dbReference>
<evidence type="ECO:0000256" key="3">
    <source>
        <dbReference type="ARBA" id="ARBA00023159"/>
    </source>
</evidence>
<evidence type="ECO:0000256" key="6">
    <source>
        <dbReference type="SAM" id="MobiDB-lite"/>
    </source>
</evidence>
<evidence type="ECO:0000313" key="7">
    <source>
        <dbReference type="Proteomes" id="UP000515156"/>
    </source>
</evidence>
<dbReference type="Pfam" id="PF15365">
    <property type="entry name" value="PNRC"/>
    <property type="match status" value="1"/>
</dbReference>
<dbReference type="OrthoDB" id="8959733at2759"/>
<keyword evidence="8" id="KW-0675">Receptor</keyword>
<dbReference type="GO" id="GO:0016071">
    <property type="term" value="P:mRNA metabolic process"/>
    <property type="evidence" value="ECO:0007669"/>
    <property type="project" value="UniProtKB-ARBA"/>
</dbReference>
<proteinExistence type="predicted"/>
<dbReference type="GeneID" id="115467278"/>
<organism evidence="7 8">
    <name type="scientific">Microcaecilia unicolor</name>
    <dbReference type="NCBI Taxonomy" id="1415580"/>
    <lineage>
        <taxon>Eukaryota</taxon>
        <taxon>Metazoa</taxon>
        <taxon>Chordata</taxon>
        <taxon>Craniata</taxon>
        <taxon>Vertebrata</taxon>
        <taxon>Euteleostomi</taxon>
        <taxon>Amphibia</taxon>
        <taxon>Gymnophiona</taxon>
        <taxon>Siphonopidae</taxon>
        <taxon>Microcaecilia</taxon>
    </lineage>
</organism>
<keyword evidence="7" id="KW-1185">Reference proteome</keyword>
<accession>A0A6P7XWX6</accession>
<dbReference type="InterPro" id="IPR028322">
    <property type="entry name" value="PNRC-like_rgn"/>
</dbReference>
<dbReference type="InParanoid" id="A0A6P7XWX6"/>
<evidence type="ECO:0000256" key="2">
    <source>
        <dbReference type="ARBA" id="ARBA00023015"/>
    </source>
</evidence>
<keyword evidence="4" id="KW-0804">Transcription</keyword>
<protein>
    <submittedName>
        <fullName evidence="8">Proline-rich nuclear receptor coactivator 1</fullName>
    </submittedName>
</protein>
<feature type="compositionally biased region" description="Basic residues" evidence="6">
    <location>
        <begin position="76"/>
        <end position="88"/>
    </location>
</feature>
<reference evidence="8" key="1">
    <citation type="submission" date="2025-08" db="UniProtKB">
        <authorList>
            <consortium name="RefSeq"/>
        </authorList>
    </citation>
    <scope>IDENTIFICATION</scope>
</reference>
<feature type="compositionally biased region" description="Pro residues" evidence="6">
    <location>
        <begin position="258"/>
        <end position="268"/>
    </location>
</feature>
<evidence type="ECO:0000256" key="4">
    <source>
        <dbReference type="ARBA" id="ARBA00023163"/>
    </source>
</evidence>
<comment type="subcellular location">
    <subcellularLocation>
        <location evidence="1">Nucleus</location>
    </subcellularLocation>
</comment>
<feature type="region of interest" description="Disordered" evidence="6">
    <location>
        <begin position="1"/>
        <end position="128"/>
    </location>
</feature>
<sequence>MVTGTAPLFTRAPMTGDWGKEQPPQALLHRLLGDGIGEERGGSSDCPKRSGLALKKARRRRKKGKRPPAGLLPARYHCHPLHQHRPSLAKRSNLEPAQSGSQPRANKTVANGGEHISPRASGEQAAVGSAADLDEVTAAPRAAQYKQLRKEVLKAKMGKLEKMTVSHSQAGYSIQRCEQPNFHKQKTKCCMPLIKITSAKGNENCWQNTMTLNVLQNQEKKPLNNTENFLNIKLKNAVFLPETGHKEKNYAGAKFSDPPSPSVLPKPPSHWVGSTTQHSDQSRELMAVHLKTLLKVQA</sequence>
<dbReference type="PANTHER" id="PTHR15405">
    <property type="entry name" value="PROLINE-RICH NUCLEAR RECEPTOR COACTIVATOR"/>
    <property type="match status" value="1"/>
</dbReference>
<dbReference type="InterPro" id="IPR026780">
    <property type="entry name" value="PNRC1/2"/>
</dbReference>
<dbReference type="GO" id="GO:0005634">
    <property type="term" value="C:nucleus"/>
    <property type="evidence" value="ECO:0007669"/>
    <property type="project" value="UniProtKB-SubCell"/>
</dbReference>
<keyword evidence="5" id="KW-0539">Nucleus</keyword>
<evidence type="ECO:0000256" key="1">
    <source>
        <dbReference type="ARBA" id="ARBA00004123"/>
    </source>
</evidence>
<feature type="compositionally biased region" description="Basic and acidic residues" evidence="6">
    <location>
        <begin position="37"/>
        <end position="48"/>
    </location>
</feature>
<dbReference type="FunCoup" id="A0A6P7XWX6">
    <property type="interactions" value="783"/>
</dbReference>
<name>A0A6P7XWX6_9AMPH</name>
<dbReference type="AlphaFoldDB" id="A0A6P7XWX6"/>
<keyword evidence="3" id="KW-0010">Activator</keyword>
<evidence type="ECO:0000256" key="5">
    <source>
        <dbReference type="ARBA" id="ARBA00023242"/>
    </source>
</evidence>
<evidence type="ECO:0000313" key="8">
    <source>
        <dbReference type="RefSeq" id="XP_030054964.1"/>
    </source>
</evidence>
<keyword evidence="2" id="KW-0805">Transcription regulation</keyword>
<gene>
    <name evidence="8" type="primary">PNRC1</name>
</gene>
<feature type="region of interest" description="Disordered" evidence="6">
    <location>
        <begin position="249"/>
        <end position="276"/>
    </location>
</feature>